<keyword evidence="2" id="KW-1185">Reference proteome</keyword>
<dbReference type="EMBL" id="CP010525">
    <property type="protein sequence ID" value="AJO24071.1"/>
    <property type="molecule type" value="Genomic_DNA"/>
</dbReference>
<organism evidence="1 2">
    <name type="scientific">Heyndrickxia coagulans</name>
    <name type="common">Weizmannia coagulans</name>
    <dbReference type="NCBI Taxonomy" id="1398"/>
    <lineage>
        <taxon>Bacteria</taxon>
        <taxon>Bacillati</taxon>
        <taxon>Bacillota</taxon>
        <taxon>Bacilli</taxon>
        <taxon>Bacillales</taxon>
        <taxon>Bacillaceae</taxon>
        <taxon>Heyndrickxia</taxon>
    </lineage>
</organism>
<name>A0AAN0WD37_HEYCO</name>
<protein>
    <submittedName>
        <fullName evidence="1">Uncharacterized protein</fullName>
    </submittedName>
</protein>
<gene>
    <name evidence="1" type="ORF">SB48_HM08orf05247</name>
</gene>
<dbReference type="Proteomes" id="UP000032024">
    <property type="component" value="Chromosome"/>
</dbReference>
<proteinExistence type="predicted"/>
<sequence length="41" mass="4750">MFQGVLSVDKEYRVFWSQTALDELSNIRGYKQEGICLLVLV</sequence>
<dbReference type="AlphaFoldDB" id="A0AAN0WD37"/>
<accession>A0AAN0WD37</accession>
<reference evidence="2" key="1">
    <citation type="submission" date="2015-01" db="EMBL/GenBank/DDBJ databases">
        <title>Comparative genome analysis of Bacillus coagulans HM-08, Clostridium butyricum HM-68, Bacillus subtilis HM-66 and Bacillus paralicheniformis BL-09.</title>
        <authorList>
            <person name="Zhang H."/>
        </authorList>
    </citation>
    <scope>NUCLEOTIDE SEQUENCE [LARGE SCALE GENOMIC DNA]</scope>
    <source>
        <strain evidence="2">HM-08</strain>
    </source>
</reference>
<evidence type="ECO:0000313" key="2">
    <source>
        <dbReference type="Proteomes" id="UP000032024"/>
    </source>
</evidence>
<evidence type="ECO:0000313" key="1">
    <source>
        <dbReference type="EMBL" id="AJO24071.1"/>
    </source>
</evidence>